<evidence type="ECO:0000259" key="2">
    <source>
        <dbReference type="SMART" id="SM00954"/>
    </source>
</evidence>
<dbReference type="KEGG" id="cpat:CLPA_c30380"/>
<dbReference type="UniPathway" id="UPA00908">
    <property type="reaction ID" value="UER00884"/>
</dbReference>
<dbReference type="InterPro" id="IPR007685">
    <property type="entry name" value="RelA_SpoT"/>
</dbReference>
<reference evidence="3 6" key="1">
    <citation type="journal article" date="2015" name="Genome Announc.">
        <title>Complete Genome Sequence of the Nitrogen-Fixing and Solvent-Producing Clostridium pasteurianum DSM 525.</title>
        <authorList>
            <person name="Poehlein A."/>
            <person name="Grosse-Honebrink A."/>
            <person name="Zhang Y."/>
            <person name="Minton N.P."/>
            <person name="Daniel R."/>
        </authorList>
    </citation>
    <scope>NUCLEOTIDE SEQUENCE [LARGE SCALE GENOMIC DNA]</scope>
    <source>
        <strain evidence="3">DSM 525</strain>
        <strain evidence="6">DSM 525 / ATCC 6013</strain>
    </source>
</reference>
<dbReference type="CDD" id="cd05399">
    <property type="entry name" value="NT_Rel-Spo_like"/>
    <property type="match status" value="1"/>
</dbReference>
<dbReference type="EMBL" id="JPGY02000001">
    <property type="protein sequence ID" value="KRU10900.1"/>
    <property type="molecule type" value="Genomic_DNA"/>
</dbReference>
<dbReference type="Gene3D" id="3.30.460.10">
    <property type="entry name" value="Beta Polymerase, domain 2"/>
    <property type="match status" value="1"/>
</dbReference>
<dbReference type="EMBL" id="CP009268">
    <property type="protein sequence ID" value="AJA53092.1"/>
    <property type="molecule type" value="Genomic_DNA"/>
</dbReference>
<gene>
    <name evidence="3" type="ORF">CLPA_c30380</name>
    <name evidence="4" type="ORF">CP6013_00147</name>
</gene>
<evidence type="ECO:0000256" key="1">
    <source>
        <dbReference type="ARBA" id="ARBA00004976"/>
    </source>
</evidence>
<reference evidence="4" key="2">
    <citation type="submission" date="2015-10" db="EMBL/GenBank/DDBJ databases">
        <title>Improved Draft Genome Sequence of Clostridium pasteurianum Strain ATCC 6013 (DSM 525) Using a Hybrid Next-Generation Sequencing Approach.</title>
        <authorList>
            <person name="Pyne M.E."/>
            <person name="Utturkar S.M."/>
            <person name="Brown S.D."/>
            <person name="Moo-Young M."/>
            <person name="Chung D.A."/>
            <person name="Chou P.C."/>
        </authorList>
    </citation>
    <scope>NUCLEOTIDE SEQUENCE</scope>
    <source>
        <strain evidence="4">ATCC 6013</strain>
    </source>
</reference>
<evidence type="ECO:0000313" key="3">
    <source>
        <dbReference type="EMBL" id="AJA53092.1"/>
    </source>
</evidence>
<dbReference type="RefSeq" id="WP_003445376.1">
    <property type="nucleotide sequence ID" value="NZ_ANZB01000007.1"/>
</dbReference>
<proteinExistence type="predicted"/>
<feature type="domain" description="RelA/SpoT" evidence="2">
    <location>
        <begin position="59"/>
        <end position="182"/>
    </location>
</feature>
<dbReference type="AlphaFoldDB" id="A0A0H3J6M6"/>
<dbReference type="Pfam" id="PF04607">
    <property type="entry name" value="RelA_SpoT"/>
    <property type="match status" value="1"/>
</dbReference>
<evidence type="ECO:0000313" key="6">
    <source>
        <dbReference type="Proteomes" id="UP000030905"/>
    </source>
</evidence>
<comment type="pathway">
    <text evidence="1">Purine metabolism; ppGpp biosynthesis; ppGpp from GTP: step 1/2.</text>
</comment>
<dbReference type="PATRIC" id="fig|1262449.3.peg.2299"/>
<dbReference type="PANTHER" id="PTHR47837:SF2">
    <property type="entry name" value="GTP PYROPHOSPHOKINASE YWAC"/>
    <property type="match status" value="1"/>
</dbReference>
<dbReference type="InterPro" id="IPR052366">
    <property type="entry name" value="GTP_Pyrophosphokinase"/>
</dbReference>
<dbReference type="eggNOG" id="COG2357">
    <property type="taxonomic scope" value="Bacteria"/>
</dbReference>
<reference evidence="4 5" key="3">
    <citation type="journal article" name="Genome Announc.">
        <title>Improved Draft Genome Sequence of Clostridium pasteurianum Strain ATCC 6013 (DSM 525) Using a Hybrid Next-Generation Sequencing Approach.</title>
        <authorList>
            <person name="Pyne M.E."/>
            <person name="Utturkar S."/>
            <person name="Brown S.D."/>
            <person name="Moo-Young M."/>
            <person name="Chung D.A."/>
            <person name="Chou C.P."/>
        </authorList>
    </citation>
    <scope>NUCLEOTIDE SEQUENCE [LARGE SCALE GENOMIC DNA]</scope>
    <source>
        <strain evidence="4 5">ATCC 6013</strain>
    </source>
</reference>
<organism evidence="3 6">
    <name type="scientific">Clostridium pasteurianum DSM 525 = ATCC 6013</name>
    <dbReference type="NCBI Taxonomy" id="1262449"/>
    <lineage>
        <taxon>Bacteria</taxon>
        <taxon>Bacillati</taxon>
        <taxon>Bacillota</taxon>
        <taxon>Clostridia</taxon>
        <taxon>Eubacteriales</taxon>
        <taxon>Clostridiaceae</taxon>
        <taxon>Clostridium</taxon>
    </lineage>
</organism>
<evidence type="ECO:0000313" key="5">
    <source>
        <dbReference type="Proteomes" id="UP000028042"/>
    </source>
</evidence>
<keyword evidence="6" id="KW-1185">Reference proteome</keyword>
<dbReference type="GeneID" id="93075157"/>
<dbReference type="Proteomes" id="UP000028042">
    <property type="component" value="Unassembled WGS sequence"/>
</dbReference>
<accession>A0A0H3J6M6</accession>
<dbReference type="SUPFAM" id="SSF81301">
    <property type="entry name" value="Nucleotidyltransferase"/>
    <property type="match status" value="1"/>
</dbReference>
<dbReference type="PANTHER" id="PTHR47837">
    <property type="entry name" value="GTP PYROPHOSPHOKINASE YJBM"/>
    <property type="match status" value="1"/>
</dbReference>
<sequence length="230" mass="27219">MQQFKYDIKCETPSPEQEFYKEAYVLLEGAIIEVISRLNIIRKYKAINQYEDPIEHYKARIKSAKSIKEKLKRKNLHVTVESALGQIHDAAGIRVVCTFLDDIYWIANMLRNQKDIKVVKEKDYIKSPKPNGYRSYHMILQVPIHLENRIEKVYCELQIRTIAMDCWASLEHQLKYKKNIPNDKMIIGELKRCSDEIASTDLNFQTIHDMITQIEYRGEENTDENFTCRR</sequence>
<dbReference type="SMART" id="SM00954">
    <property type="entry name" value="RelA_SpoT"/>
    <property type="match status" value="1"/>
</dbReference>
<dbReference type="GO" id="GO:0015970">
    <property type="term" value="P:guanosine tetraphosphate biosynthetic process"/>
    <property type="evidence" value="ECO:0007669"/>
    <property type="project" value="UniProtKB-UniPathway"/>
</dbReference>
<evidence type="ECO:0000313" key="4">
    <source>
        <dbReference type="EMBL" id="KRU10900.1"/>
    </source>
</evidence>
<dbReference type="KEGG" id="cpae:CPAST_c30380"/>
<protein>
    <submittedName>
        <fullName evidence="4">RelA/SpoT domain protein</fullName>
    </submittedName>
</protein>
<dbReference type="InterPro" id="IPR043519">
    <property type="entry name" value="NT_sf"/>
</dbReference>
<name>A0A0H3J6M6_CLOPA</name>
<dbReference type="Gene3D" id="1.10.287.860">
    <property type="entry name" value="Nucleotidyltransferase"/>
    <property type="match status" value="1"/>
</dbReference>
<dbReference type="Proteomes" id="UP000030905">
    <property type="component" value="Chromosome"/>
</dbReference>